<reference evidence="2 3" key="1">
    <citation type="journal article" date="2008" name="PLoS ONE">
        <title>Genome sequence of the saprophyte Leptospira biflexa provides insights into the evolution of Leptospira and the pathogenesis of leptospirosis.</title>
        <authorList>
            <person name="Picardeau M."/>
            <person name="Bulach D.M."/>
            <person name="Bouchier C."/>
            <person name="Zuerner R.L."/>
            <person name="Zidane N."/>
            <person name="Wilson P.J."/>
            <person name="Creno S."/>
            <person name="Kuczek E.S."/>
            <person name="Bommezzadri S."/>
            <person name="Davis J.C."/>
            <person name="McGrath A."/>
            <person name="Johnson M.J."/>
            <person name="Boursaux-Eude C."/>
            <person name="Seemann T."/>
            <person name="Rouy Z."/>
            <person name="Coppel R.L."/>
            <person name="Rood J.I."/>
            <person name="Lajus A."/>
            <person name="Davies J.K."/>
            <person name="Medigue C."/>
            <person name="Adler B."/>
        </authorList>
    </citation>
    <scope>NUCLEOTIDE SEQUENCE [LARGE SCALE GENOMIC DNA]</scope>
    <source>
        <strain evidence="3">Patoc 1 / ATCC 23582 / Paris</strain>
    </source>
</reference>
<dbReference type="HOGENOM" id="CLU_862748_0_0_12"/>
<organism evidence="2 3">
    <name type="scientific">Leptospira biflexa serovar Patoc (strain Patoc 1 / ATCC 23582 / Paris)</name>
    <dbReference type="NCBI Taxonomy" id="456481"/>
    <lineage>
        <taxon>Bacteria</taxon>
        <taxon>Pseudomonadati</taxon>
        <taxon>Spirochaetota</taxon>
        <taxon>Spirochaetia</taxon>
        <taxon>Leptospirales</taxon>
        <taxon>Leptospiraceae</taxon>
        <taxon>Leptospira</taxon>
    </lineage>
</organism>
<dbReference type="RefSeq" id="WP_012389164.1">
    <property type="nucleotide sequence ID" value="NC_010602.1"/>
</dbReference>
<feature type="transmembrane region" description="Helical" evidence="1">
    <location>
        <begin position="165"/>
        <end position="189"/>
    </location>
</feature>
<keyword evidence="1" id="KW-1133">Transmembrane helix</keyword>
<evidence type="ECO:0000313" key="3">
    <source>
        <dbReference type="Proteomes" id="UP000001847"/>
    </source>
</evidence>
<gene>
    <name evidence="2" type="ordered locus">LEPBI_I2195</name>
</gene>
<dbReference type="KEGG" id="lbi:LEPBI_I2195"/>
<protein>
    <submittedName>
        <fullName evidence="2">Uncharacterized protein</fullName>
    </submittedName>
</protein>
<accession>B0ST54</accession>
<dbReference type="EMBL" id="CP000786">
    <property type="protein sequence ID" value="ABZ98294.1"/>
    <property type="molecule type" value="Genomic_DNA"/>
</dbReference>
<evidence type="ECO:0000313" key="2">
    <source>
        <dbReference type="EMBL" id="ABZ98294.1"/>
    </source>
</evidence>
<keyword evidence="3" id="KW-1185">Reference proteome</keyword>
<dbReference type="AlphaFoldDB" id="B0ST54"/>
<evidence type="ECO:0000256" key="1">
    <source>
        <dbReference type="SAM" id="Phobius"/>
    </source>
</evidence>
<dbReference type="BioCyc" id="LBIF456481:LEPBI_RS10825-MONOMER"/>
<proteinExistence type="predicted"/>
<dbReference type="Proteomes" id="UP000001847">
    <property type="component" value="Chromosome I"/>
</dbReference>
<name>B0ST54_LEPBP</name>
<sequence length="322" mass="38583">MNKKNILKLRKGEKLIYFENDLEKQIKEKYFFCITKDLNSEIPSLNQKSKIIEFVFYPSKIIISNSLEASLKFNDFDEFDKFHANREFEFGEYIYVSTLESISIYTEQRFKSYSKTAFFLKNKKFLFEKWYSESMIFSTSEITIEDIFLKNIHKRSYSIVLIKYFLLKSIALTKIFLLQPLLSPILFIIDHFKISWTSYRKYKIARNNVIELQKDFQKNKKFIFEESEVKNAEDLISKAVTSEEKFEKLYLEANKTFISILFTIITLTISYFYFQSEIAELKNINLEQSKEIEKHKSENLLNKIEIKELNSMLKNLKDNLHK</sequence>
<keyword evidence="1" id="KW-0472">Membrane</keyword>
<keyword evidence="1" id="KW-0812">Transmembrane</keyword>
<feature type="transmembrane region" description="Helical" evidence="1">
    <location>
        <begin position="256"/>
        <end position="274"/>
    </location>
</feature>